<accession>A0A399FZ45</accession>
<gene>
    <name evidence="3" type="ORF">NI17_014805</name>
</gene>
<keyword evidence="4" id="KW-1185">Reference proteome</keyword>
<dbReference type="KEGG" id="thao:NI17_014805"/>
<dbReference type="PANTHER" id="PTHR30327">
    <property type="entry name" value="UNCHARACTERIZED PROTEIN YQGE"/>
    <property type="match status" value="1"/>
</dbReference>
<dbReference type="SUPFAM" id="SSF143456">
    <property type="entry name" value="VC0467-like"/>
    <property type="match status" value="1"/>
</dbReference>
<evidence type="ECO:0000256" key="2">
    <source>
        <dbReference type="HAMAP-Rule" id="MF_00758"/>
    </source>
</evidence>
<dbReference type="Gene3D" id="3.40.1740.10">
    <property type="entry name" value="VC0467-like"/>
    <property type="match status" value="1"/>
</dbReference>
<dbReference type="InterPro" id="IPR003774">
    <property type="entry name" value="AlgH-like"/>
</dbReference>
<dbReference type="NCBIfam" id="NF001270">
    <property type="entry name" value="PRK00228.2-2"/>
    <property type="match status" value="1"/>
</dbReference>
<comment type="similarity">
    <text evidence="1 2">Belongs to the UPF0301 (AlgH) family.</text>
</comment>
<evidence type="ECO:0000313" key="3">
    <source>
        <dbReference type="EMBL" id="UOE18114.1"/>
    </source>
</evidence>
<dbReference type="RefSeq" id="WP_068692297.1">
    <property type="nucleotide sequence ID" value="NZ_CP063196.1"/>
</dbReference>
<reference evidence="3" key="1">
    <citation type="submission" date="2020-10" db="EMBL/GenBank/DDBJ databases">
        <title>De novo genome project of the cellulose decomposer Thermobifida halotolerans type strain.</title>
        <authorList>
            <person name="Nagy I."/>
            <person name="Horvath B."/>
            <person name="Kukolya J."/>
            <person name="Nagy I."/>
            <person name="Orsini M."/>
        </authorList>
    </citation>
    <scope>NUCLEOTIDE SEQUENCE</scope>
    <source>
        <strain evidence="3">DSM 44931</strain>
    </source>
</reference>
<organism evidence="3 4">
    <name type="scientific">Thermobifida halotolerans</name>
    <dbReference type="NCBI Taxonomy" id="483545"/>
    <lineage>
        <taxon>Bacteria</taxon>
        <taxon>Bacillati</taxon>
        <taxon>Actinomycetota</taxon>
        <taxon>Actinomycetes</taxon>
        <taxon>Streptosporangiales</taxon>
        <taxon>Nocardiopsidaceae</taxon>
        <taxon>Thermobifida</taxon>
    </lineage>
</organism>
<dbReference type="Pfam" id="PF02622">
    <property type="entry name" value="DUF179"/>
    <property type="match status" value="1"/>
</dbReference>
<dbReference type="EMBL" id="CP063196">
    <property type="protein sequence ID" value="UOE18114.1"/>
    <property type="molecule type" value="Genomic_DNA"/>
</dbReference>
<dbReference type="Proteomes" id="UP000265719">
    <property type="component" value="Chromosome"/>
</dbReference>
<name>A0A399FZ45_9ACTN</name>
<evidence type="ECO:0000256" key="1">
    <source>
        <dbReference type="ARBA" id="ARBA00009600"/>
    </source>
</evidence>
<dbReference type="HAMAP" id="MF_00758">
    <property type="entry name" value="UPF0301"/>
    <property type="match status" value="1"/>
</dbReference>
<dbReference type="AlphaFoldDB" id="A0A399FZ45"/>
<dbReference type="PANTHER" id="PTHR30327:SF1">
    <property type="entry name" value="UPF0301 PROTEIN YQGE"/>
    <property type="match status" value="1"/>
</dbReference>
<protein>
    <recommendedName>
        <fullName evidence="2">UPF0301 protein NI17_014805</fullName>
    </recommendedName>
</protein>
<dbReference type="GO" id="GO:0005829">
    <property type="term" value="C:cytosol"/>
    <property type="evidence" value="ECO:0007669"/>
    <property type="project" value="TreeGrafter"/>
</dbReference>
<dbReference type="OrthoDB" id="9807486at2"/>
<proteinExistence type="inferred from homology"/>
<evidence type="ECO:0000313" key="4">
    <source>
        <dbReference type="Proteomes" id="UP000265719"/>
    </source>
</evidence>
<sequence length="194" mass="20734">MDRLSLTGALLVATPLLEDPNFYRSVVFVIDDDPAEGTLGVVINRPSELEVGDVLADWGRHATRPAVMFAGGPVGEDTGLALAVPDDGQKPLGWRSLDAMDTGVWPNGLGTVDLDAPPEIVAAALRRLRVFAGYAGWSAGQLRTEIDEGAWYVLPATADDVFCADPHGLWSRVLRRQGGELALVSTFPDDPTLN</sequence>